<reference evidence="1 2" key="1">
    <citation type="submission" date="2020-08" db="EMBL/GenBank/DDBJ databases">
        <title>Sequencing the genomes of 1000 actinobacteria strains.</title>
        <authorList>
            <person name="Klenk H.-P."/>
        </authorList>
    </citation>
    <scope>NUCLEOTIDE SEQUENCE [LARGE SCALE GENOMIC DNA]</scope>
    <source>
        <strain evidence="1 2">DSM 41654</strain>
    </source>
</reference>
<dbReference type="Proteomes" id="UP000540506">
    <property type="component" value="Unassembled WGS sequence"/>
</dbReference>
<organism evidence="1 2">
    <name type="scientific">Kitasatospora kifunensis</name>
    <name type="common">Streptomyces kifunensis</name>
    <dbReference type="NCBI Taxonomy" id="58351"/>
    <lineage>
        <taxon>Bacteria</taxon>
        <taxon>Bacillati</taxon>
        <taxon>Actinomycetota</taxon>
        <taxon>Actinomycetes</taxon>
        <taxon>Kitasatosporales</taxon>
        <taxon>Streptomycetaceae</taxon>
        <taxon>Kitasatospora</taxon>
    </lineage>
</organism>
<dbReference type="RefSeq" id="WP_221521437.1">
    <property type="nucleotide sequence ID" value="NZ_JACHJV010000001.1"/>
</dbReference>
<accession>A0A7W7QXE9</accession>
<keyword evidence="2" id="KW-1185">Reference proteome</keyword>
<comment type="caution">
    <text evidence="1">The sequence shown here is derived from an EMBL/GenBank/DDBJ whole genome shotgun (WGS) entry which is preliminary data.</text>
</comment>
<proteinExistence type="predicted"/>
<sequence length="342" mass="37703">MTVVAIQPSYGNPAARRHWKDTLDQEVHFAEPSRINALTPDQHTALLAAHPTGKARFWGATKAQDKNMQRLHSGDVVLFTGGNHVRGVGEVGVTFRNAAFADTMWSQDPKHGSWHNVYSLAAFQPTRIPYTEIWDLPSFNTNDNFMGLRILEGAKADEVLQGLGIETTAAALELTALESAVAAALVAGTQIIAAENLHTQETTYQRDARPVLVRRAEALLVREYTTSISSPDVQVQRLQTPAGITDLHVTGPDGTEIVEAKRSADHRFVREALAQLLDYAPHSPEPADRLTGLFPSRPADREIALLHRYGIDCVFRTTPGDFERFAASADARDHMRRAWSEA</sequence>
<protein>
    <submittedName>
        <fullName evidence="1">Uncharacterized protein</fullName>
    </submittedName>
</protein>
<evidence type="ECO:0000313" key="2">
    <source>
        <dbReference type="Proteomes" id="UP000540506"/>
    </source>
</evidence>
<dbReference type="EMBL" id="JACHJV010000001">
    <property type="protein sequence ID" value="MBB4921323.1"/>
    <property type="molecule type" value="Genomic_DNA"/>
</dbReference>
<gene>
    <name evidence="1" type="ORF">FHR34_000316</name>
</gene>
<evidence type="ECO:0000313" key="1">
    <source>
        <dbReference type="EMBL" id="MBB4921323.1"/>
    </source>
</evidence>
<dbReference type="AlphaFoldDB" id="A0A7W7QXE9"/>
<name>A0A7W7QXE9_KITKI</name>